<proteinExistence type="inferred from homology"/>
<dbReference type="InterPro" id="IPR020590">
    <property type="entry name" value="Guanylate_kinase_CS"/>
</dbReference>
<dbReference type="Pfam" id="PF00625">
    <property type="entry name" value="Guanylate_kin"/>
    <property type="match status" value="1"/>
</dbReference>
<comment type="similarity">
    <text evidence="1">Belongs to the MAGUK family.</text>
</comment>
<dbReference type="CDD" id="cd00071">
    <property type="entry name" value="GMPK"/>
    <property type="match status" value="1"/>
</dbReference>
<dbReference type="SMART" id="SM00326">
    <property type="entry name" value="SH3"/>
    <property type="match status" value="1"/>
</dbReference>
<dbReference type="Gene3D" id="2.30.30.40">
    <property type="entry name" value="SH3 Domains"/>
    <property type="match status" value="1"/>
</dbReference>
<dbReference type="PROSITE" id="PS50052">
    <property type="entry name" value="GUANYLATE_KINASE_2"/>
    <property type="match status" value="1"/>
</dbReference>
<dbReference type="EMBL" id="JAVRJZ010000003">
    <property type="protein sequence ID" value="KAK2724229.1"/>
    <property type="molecule type" value="Genomic_DNA"/>
</dbReference>
<dbReference type="SUPFAM" id="SSF52540">
    <property type="entry name" value="P-loop containing nucleoside triphosphate hydrolases"/>
    <property type="match status" value="1"/>
</dbReference>
<gene>
    <name evidence="7" type="ORF">QYM36_000926</name>
</gene>
<name>A0AA88LF31_ARTSF</name>
<reference evidence="7" key="1">
    <citation type="submission" date="2023-07" db="EMBL/GenBank/DDBJ databases">
        <title>Chromosome-level genome assembly of Artemia franciscana.</title>
        <authorList>
            <person name="Jo E."/>
        </authorList>
    </citation>
    <scope>NUCLEOTIDE SEQUENCE</scope>
    <source>
        <tissue evidence="7">Whole body</tissue>
    </source>
</reference>
<dbReference type="PANTHER" id="PTHR23122">
    <property type="entry name" value="MEMBRANE-ASSOCIATED GUANYLATE KINASE MAGUK"/>
    <property type="match status" value="1"/>
</dbReference>
<dbReference type="InterPro" id="IPR001452">
    <property type="entry name" value="SH3_domain"/>
</dbReference>
<evidence type="ECO:0000259" key="4">
    <source>
        <dbReference type="PROSITE" id="PS50002"/>
    </source>
</evidence>
<dbReference type="PROSITE" id="PS00856">
    <property type="entry name" value="GUANYLATE_KINASE_1"/>
    <property type="match status" value="1"/>
</dbReference>
<dbReference type="InterPro" id="IPR036028">
    <property type="entry name" value="SH3-like_dom_sf"/>
</dbReference>
<evidence type="ECO:0000313" key="8">
    <source>
        <dbReference type="Proteomes" id="UP001187531"/>
    </source>
</evidence>
<dbReference type="AlphaFoldDB" id="A0AA88LF31"/>
<dbReference type="FunFam" id="2.30.30.40:FF:000069">
    <property type="entry name" value="MAGUK p55 subfamily member 6"/>
    <property type="match status" value="1"/>
</dbReference>
<dbReference type="Gene3D" id="2.30.42.10">
    <property type="match status" value="1"/>
</dbReference>
<feature type="domain" description="Guanylate kinase-like" evidence="5">
    <location>
        <begin position="230"/>
        <end position="446"/>
    </location>
</feature>
<dbReference type="InterPro" id="IPR001478">
    <property type="entry name" value="PDZ"/>
</dbReference>
<dbReference type="PROSITE" id="PS50002">
    <property type="entry name" value="SH3"/>
    <property type="match status" value="1"/>
</dbReference>
<sequence length="461" mass="52081">MNGNSAVKTVVLKKSVGEPLGLTVKEEANQLIVSRVLAGGTAERLGNVHIGDIIGKVNGVDVQTPEELQNEIARSTSSVQLQILPFLEQNGHVNNGSSLSPESSNSVSYMRALFDYNPKDDKILPCAEIGLCFSKGDVLQILNRSDPNWWQAKKVGWAGPAGLIPSQELEERRKAFVAPDADFVHKVGLCGTRTSKKKKKILYRLKQAADLDKAELILYEEVTRMPPFRRKTLVLIGTEGIGKRTIKNRLLNSDPDRFGTTMPYTSRPMRELEEQGMGYWFTTKEDMETEIQNNEFLEYGEYNGHLYGTKLDSIRDVIRNGKMCIIDCSPTALKALHNSPEFMPYVIFIAAPGMELVRYMYDNNPSHYGSRAAGIDVNFERASSMRISTRRARTLESLASLYEEEDFKHALEESARMQRSFEKYFDMVIVNEDPDITFNHILEALEALSNQHQWVPVTWVY</sequence>
<evidence type="ECO:0008006" key="9">
    <source>
        <dbReference type="Google" id="ProtNLM"/>
    </source>
</evidence>
<dbReference type="InterPro" id="IPR008144">
    <property type="entry name" value="Guanylate_kin-like_dom"/>
</dbReference>
<dbReference type="InterPro" id="IPR027417">
    <property type="entry name" value="P-loop_NTPase"/>
</dbReference>
<dbReference type="Gene3D" id="3.40.50.300">
    <property type="entry name" value="P-loop containing nucleotide triphosphate hydrolases"/>
    <property type="match status" value="1"/>
</dbReference>
<dbReference type="SUPFAM" id="SSF50156">
    <property type="entry name" value="PDZ domain-like"/>
    <property type="match status" value="1"/>
</dbReference>
<dbReference type="InterPro" id="IPR036034">
    <property type="entry name" value="PDZ_sf"/>
</dbReference>
<dbReference type="SMART" id="SM00072">
    <property type="entry name" value="GuKc"/>
    <property type="match status" value="1"/>
</dbReference>
<dbReference type="CDD" id="cd11862">
    <property type="entry name" value="SH3_MPP"/>
    <property type="match status" value="1"/>
</dbReference>
<dbReference type="Pfam" id="PF00595">
    <property type="entry name" value="PDZ"/>
    <property type="match status" value="1"/>
</dbReference>
<feature type="domain" description="SH3" evidence="4">
    <location>
        <begin position="105"/>
        <end position="174"/>
    </location>
</feature>
<evidence type="ECO:0000256" key="2">
    <source>
        <dbReference type="ARBA" id="ARBA00022443"/>
    </source>
</evidence>
<keyword evidence="2 3" id="KW-0728">SH3 domain</keyword>
<evidence type="ECO:0000256" key="1">
    <source>
        <dbReference type="ARBA" id="ARBA00007014"/>
    </source>
</evidence>
<keyword evidence="8" id="KW-1185">Reference proteome</keyword>
<dbReference type="InterPro" id="IPR008145">
    <property type="entry name" value="GK/Ca_channel_bsu"/>
</dbReference>
<evidence type="ECO:0000259" key="6">
    <source>
        <dbReference type="PROSITE" id="PS50106"/>
    </source>
</evidence>
<organism evidence="7 8">
    <name type="scientific">Artemia franciscana</name>
    <name type="common">Brine shrimp</name>
    <name type="synonym">Artemia sanfranciscana</name>
    <dbReference type="NCBI Taxonomy" id="6661"/>
    <lineage>
        <taxon>Eukaryota</taxon>
        <taxon>Metazoa</taxon>
        <taxon>Ecdysozoa</taxon>
        <taxon>Arthropoda</taxon>
        <taxon>Crustacea</taxon>
        <taxon>Branchiopoda</taxon>
        <taxon>Anostraca</taxon>
        <taxon>Artemiidae</taxon>
        <taxon>Artemia</taxon>
    </lineage>
</organism>
<dbReference type="Pfam" id="PF07653">
    <property type="entry name" value="SH3_2"/>
    <property type="match status" value="1"/>
</dbReference>
<dbReference type="InterPro" id="IPR050716">
    <property type="entry name" value="MAGUK"/>
</dbReference>
<evidence type="ECO:0000256" key="3">
    <source>
        <dbReference type="PROSITE-ProRule" id="PRU00192"/>
    </source>
</evidence>
<dbReference type="PROSITE" id="PS50106">
    <property type="entry name" value="PDZ"/>
    <property type="match status" value="1"/>
</dbReference>
<evidence type="ECO:0000313" key="7">
    <source>
        <dbReference type="EMBL" id="KAK2724229.1"/>
    </source>
</evidence>
<protein>
    <recommendedName>
        <fullName evidence="9">MAGUK p55 subfamily member 6</fullName>
    </recommendedName>
</protein>
<comment type="caution">
    <text evidence="7">The sequence shown here is derived from an EMBL/GenBank/DDBJ whole genome shotgun (WGS) entry which is preliminary data.</text>
</comment>
<feature type="domain" description="PDZ" evidence="6">
    <location>
        <begin position="9"/>
        <end position="83"/>
    </location>
</feature>
<dbReference type="SUPFAM" id="SSF50044">
    <property type="entry name" value="SH3-domain"/>
    <property type="match status" value="1"/>
</dbReference>
<evidence type="ECO:0000259" key="5">
    <source>
        <dbReference type="PROSITE" id="PS50052"/>
    </source>
</evidence>
<accession>A0AA88LF31</accession>
<dbReference type="SMART" id="SM00228">
    <property type="entry name" value="PDZ"/>
    <property type="match status" value="1"/>
</dbReference>
<dbReference type="Proteomes" id="UP001187531">
    <property type="component" value="Unassembled WGS sequence"/>
</dbReference>